<dbReference type="Proteomes" id="UP000078555">
    <property type="component" value="Unassembled WGS sequence"/>
</dbReference>
<organism evidence="9 10">
    <name type="scientific">Plasmodium ovale wallikeri</name>
    <dbReference type="NCBI Taxonomy" id="864142"/>
    <lineage>
        <taxon>Eukaryota</taxon>
        <taxon>Sar</taxon>
        <taxon>Alveolata</taxon>
        <taxon>Apicomplexa</taxon>
        <taxon>Aconoidasida</taxon>
        <taxon>Haemosporida</taxon>
        <taxon>Plasmodiidae</taxon>
        <taxon>Plasmodium</taxon>
        <taxon>Plasmodium (Plasmodium)</taxon>
    </lineage>
</organism>
<accession>A0A1A8Z3F8</accession>
<dbReference type="SMART" id="SM00320">
    <property type="entry name" value="WD40"/>
    <property type="match status" value="4"/>
</dbReference>
<feature type="domain" description="NLE" evidence="7">
    <location>
        <begin position="77"/>
        <end position="141"/>
    </location>
</feature>
<dbReference type="InterPro" id="IPR001680">
    <property type="entry name" value="WD40_rpt"/>
</dbReference>
<reference evidence="10 11" key="1">
    <citation type="submission" date="2016-05" db="EMBL/GenBank/DDBJ databases">
        <authorList>
            <person name="Naeem Raeece"/>
        </authorList>
    </citation>
    <scope>NUCLEOTIDE SEQUENCE [LARGE SCALE GENOMIC DNA]</scope>
</reference>
<evidence type="ECO:0000256" key="5">
    <source>
        <dbReference type="PROSITE-ProRule" id="PRU00221"/>
    </source>
</evidence>
<name>A0A1A8Z3F8_PLAOA</name>
<keyword evidence="4" id="KW-0539">Nucleus</keyword>
<dbReference type="Pfam" id="PF08154">
    <property type="entry name" value="NLE"/>
    <property type="match status" value="1"/>
</dbReference>
<dbReference type="PROSITE" id="PS50082">
    <property type="entry name" value="WD_REPEATS_2"/>
    <property type="match status" value="2"/>
</dbReference>
<dbReference type="InterPro" id="IPR012972">
    <property type="entry name" value="NLE"/>
</dbReference>
<keyword evidence="11" id="KW-1185">Reference proteome</keyword>
<evidence type="ECO:0000256" key="2">
    <source>
        <dbReference type="ARBA" id="ARBA00022574"/>
    </source>
</evidence>
<sequence>MLKNKANDRKKKRTNSSVKVKHETSEDEEIIENNEPESEGDNGYSSKNGSSGGSDDYDTADEELSENEKSGKNEKQVQIYFTTNMKNEKYKIENTTYTVPVSFKRIDLSRMIKKLLGIKENISFEFLISKKILRCSLEEFLKENNILSENVLCIEYTLPITKKGCTDIDKISEWISKLVIIDKKLYCSTFEGSLLFYDLTNFNKINEKTVTNMPIFSFNSCKRNIPNDESYYRESVIGLSNGTIKVFLNEETNEDIITKNELYLSNHDDMIKSVEFNKDCSLIISGGSDKKINIYDNNDVMNRLREFNNKGSSTNKRKMKNGVAPVKCIHKEPGIITTLSFFDNTKFLCTGIEKNIKIYDAKTGNICSSFSYNKSVMCSDILNGNLFATADEQSVIKLFDVRCLQEKSVISLNENKYYFHDKIITSLQGNKNELYFLSASHDGYINIYDVRLNKLPVYTIENKEKSKILSCTWFYNEDHHSIISADEHNLSIHNF</sequence>
<dbReference type="PANTHER" id="PTHR19855">
    <property type="entry name" value="WD40 REPEAT PROTEIN 12, 37"/>
    <property type="match status" value="1"/>
</dbReference>
<feature type="region of interest" description="Disordered" evidence="6">
    <location>
        <begin position="1"/>
        <end position="75"/>
    </location>
</feature>
<feature type="compositionally biased region" description="Acidic residues" evidence="6">
    <location>
        <begin position="25"/>
        <end position="40"/>
    </location>
</feature>
<dbReference type="GO" id="GO:0005634">
    <property type="term" value="C:nucleus"/>
    <property type="evidence" value="ECO:0007669"/>
    <property type="project" value="UniProtKB-SubCell"/>
</dbReference>
<evidence type="ECO:0000256" key="3">
    <source>
        <dbReference type="ARBA" id="ARBA00022737"/>
    </source>
</evidence>
<dbReference type="InterPro" id="IPR036322">
    <property type="entry name" value="WD40_repeat_dom_sf"/>
</dbReference>
<dbReference type="Proteomes" id="UP000078550">
    <property type="component" value="Unassembled WGS sequence"/>
</dbReference>
<dbReference type="Pfam" id="PF00400">
    <property type="entry name" value="WD40"/>
    <property type="match status" value="2"/>
</dbReference>
<reference evidence="9" key="2">
    <citation type="submission" date="2016-05" db="EMBL/GenBank/DDBJ databases">
        <authorList>
            <person name="Lavstsen T."/>
            <person name="Jespersen J.S."/>
        </authorList>
    </citation>
    <scope>NUCLEOTIDE SEQUENCE [LARGE SCALE GENOMIC DNA]</scope>
</reference>
<dbReference type="PANTHER" id="PTHR19855:SF11">
    <property type="entry name" value="RIBOSOME BIOGENESIS PROTEIN WDR12"/>
    <property type="match status" value="1"/>
</dbReference>
<comment type="subcellular location">
    <subcellularLocation>
        <location evidence="1">Nucleus</location>
    </subcellularLocation>
</comment>
<evidence type="ECO:0000313" key="8">
    <source>
        <dbReference type="EMBL" id="SBT37576.1"/>
    </source>
</evidence>
<dbReference type="EMBL" id="FLRD01000106">
    <property type="protein sequence ID" value="SBT37576.1"/>
    <property type="molecule type" value="Genomic_DNA"/>
</dbReference>
<dbReference type="Gene3D" id="2.130.10.10">
    <property type="entry name" value="YVTN repeat-like/Quinoprotein amine dehydrogenase"/>
    <property type="match status" value="2"/>
</dbReference>
<evidence type="ECO:0000256" key="1">
    <source>
        <dbReference type="ARBA" id="ARBA00004123"/>
    </source>
</evidence>
<feature type="compositionally biased region" description="Basic and acidic residues" evidence="6">
    <location>
        <begin position="66"/>
        <end position="75"/>
    </location>
</feature>
<evidence type="ECO:0000313" key="10">
    <source>
        <dbReference type="Proteomes" id="UP000078550"/>
    </source>
</evidence>
<evidence type="ECO:0000313" key="11">
    <source>
        <dbReference type="Proteomes" id="UP000078555"/>
    </source>
</evidence>
<keyword evidence="3" id="KW-0677">Repeat</keyword>
<proteinExistence type="predicted"/>
<dbReference type="InterPro" id="IPR015943">
    <property type="entry name" value="WD40/YVTN_repeat-like_dom_sf"/>
</dbReference>
<evidence type="ECO:0000259" key="7">
    <source>
        <dbReference type="Pfam" id="PF08154"/>
    </source>
</evidence>
<dbReference type="SUPFAM" id="SSF50978">
    <property type="entry name" value="WD40 repeat-like"/>
    <property type="match status" value="1"/>
</dbReference>
<gene>
    <name evidence="8" type="ORF">POVWA1_036150</name>
    <name evidence="9" type="ORF">POVWA2_035440</name>
</gene>
<evidence type="ECO:0000313" key="9">
    <source>
        <dbReference type="EMBL" id="SBT38309.1"/>
    </source>
</evidence>
<dbReference type="EMBL" id="FLRE01000137">
    <property type="protein sequence ID" value="SBT38309.1"/>
    <property type="molecule type" value="Genomic_DNA"/>
</dbReference>
<dbReference type="PROSITE" id="PS50294">
    <property type="entry name" value="WD_REPEATS_REGION"/>
    <property type="match status" value="1"/>
</dbReference>
<feature type="repeat" description="WD" evidence="5">
    <location>
        <begin position="264"/>
        <end position="296"/>
    </location>
</feature>
<evidence type="ECO:0000256" key="6">
    <source>
        <dbReference type="SAM" id="MobiDB-lite"/>
    </source>
</evidence>
<keyword evidence="2 5" id="KW-0853">WD repeat</keyword>
<protein>
    <submittedName>
        <fullName evidence="9">Ribosome biogenesis protein YTM1, putative (YTM1)</fullName>
    </submittedName>
</protein>
<dbReference type="AlphaFoldDB" id="A0A1A8Z3F8"/>
<feature type="compositionally biased region" description="Acidic residues" evidence="6">
    <location>
        <begin position="55"/>
        <end position="65"/>
    </location>
</feature>
<feature type="repeat" description="WD" evidence="5">
    <location>
        <begin position="417"/>
        <end position="451"/>
    </location>
</feature>
<evidence type="ECO:0000256" key="4">
    <source>
        <dbReference type="ARBA" id="ARBA00023242"/>
    </source>
</evidence>